<protein>
    <submittedName>
        <fullName evidence="11">Plexin domain-containing protein 2</fullName>
    </submittedName>
</protein>
<evidence type="ECO:0000256" key="7">
    <source>
        <dbReference type="SAM" id="MobiDB-lite"/>
    </source>
</evidence>
<keyword evidence="12" id="KW-1185">Reference proteome</keyword>
<feature type="region of interest" description="Disordered" evidence="7">
    <location>
        <begin position="452"/>
        <end position="480"/>
    </location>
</feature>
<organism evidence="11 12">
    <name type="scientific">Orchesella cincta</name>
    <name type="common">Springtail</name>
    <name type="synonym">Podura cincta</name>
    <dbReference type="NCBI Taxonomy" id="48709"/>
    <lineage>
        <taxon>Eukaryota</taxon>
        <taxon>Metazoa</taxon>
        <taxon>Ecdysozoa</taxon>
        <taxon>Arthropoda</taxon>
        <taxon>Hexapoda</taxon>
        <taxon>Collembola</taxon>
        <taxon>Entomobryomorpha</taxon>
        <taxon>Entomobryoidea</taxon>
        <taxon>Orchesellidae</taxon>
        <taxon>Orchesellinae</taxon>
        <taxon>Orchesella</taxon>
    </lineage>
</organism>
<comment type="caution">
    <text evidence="11">The sequence shown here is derived from an EMBL/GenBank/DDBJ whole genome shotgun (WGS) entry which is preliminary data.</text>
</comment>
<keyword evidence="4 8" id="KW-1133">Transmembrane helix</keyword>
<dbReference type="InterPro" id="IPR016201">
    <property type="entry name" value="PSI"/>
</dbReference>
<feature type="domain" description="PSI" evidence="10">
    <location>
        <begin position="387"/>
        <end position="432"/>
    </location>
</feature>
<proteinExistence type="predicted"/>
<feature type="signal peptide" evidence="9">
    <location>
        <begin position="1"/>
        <end position="26"/>
    </location>
</feature>
<feature type="region of interest" description="Disordered" evidence="7">
    <location>
        <begin position="62"/>
        <end position="130"/>
    </location>
</feature>
<evidence type="ECO:0000256" key="4">
    <source>
        <dbReference type="ARBA" id="ARBA00022989"/>
    </source>
</evidence>
<evidence type="ECO:0000256" key="1">
    <source>
        <dbReference type="ARBA" id="ARBA00004479"/>
    </source>
</evidence>
<dbReference type="GO" id="GO:0016020">
    <property type="term" value="C:membrane"/>
    <property type="evidence" value="ECO:0007669"/>
    <property type="project" value="UniProtKB-SubCell"/>
</dbReference>
<evidence type="ECO:0000256" key="8">
    <source>
        <dbReference type="SAM" id="Phobius"/>
    </source>
</evidence>
<gene>
    <name evidence="11" type="ORF">Ocin01_10827</name>
</gene>
<dbReference type="STRING" id="48709.A0A1D2MSF6"/>
<keyword evidence="3 9" id="KW-0732">Signal</keyword>
<evidence type="ECO:0000256" key="2">
    <source>
        <dbReference type="ARBA" id="ARBA00022692"/>
    </source>
</evidence>
<evidence type="ECO:0000313" key="12">
    <source>
        <dbReference type="Proteomes" id="UP000094527"/>
    </source>
</evidence>
<keyword evidence="2 8" id="KW-0812">Transmembrane</keyword>
<evidence type="ECO:0000256" key="6">
    <source>
        <dbReference type="ARBA" id="ARBA00023180"/>
    </source>
</evidence>
<dbReference type="Pfam" id="PF01437">
    <property type="entry name" value="PSI"/>
    <property type="match status" value="1"/>
</dbReference>
<dbReference type="InterPro" id="IPR031152">
    <property type="entry name" value="PLXDC"/>
</dbReference>
<sequence length="554" mass="62346">MTSLSFPVIYSAVLLFSVVLFTPVLPSVTPDLNIQLADSESKDNLFYEIIPSEHRWKRQVTVPPDVSPVDDKRELLKGPGPNSKKPIPDDIKVLPTVQPQENTSTNPNGLNPSLPTQTPQQLDTSNNGATSEANKLEIPFADEDLLFDGNSSYPHLVKNNTYYQQPKQNITIRKVGNFRYYTVQYDTDGVSKYWIDMKSNYKAKTHEMLSNAHRRAATVKPNFPILFYGYQVPNLTVATGGFIYLGDQVHAWLAATQYVAPLMANFDSSTSLHATVNYVNENDFFTVEWNQVRLQDSPLVGPFTFQTTLFRNGTIVFVYKTIPIPVTSINDTNHPVKVGLSDAYIKDKNMLFVRQKTIYEYDRIDVKQHLTSNITNGTAIIFTPLTTCLEMTTCEDCNTANLSFKCAWCPAVNRCSNGTDRLFQEWTQKGCDKPKGNITDDSQCSSIRRDASSTYNTSSDHGHYEDFDHDHHGSEEKSDSYVKKVKAPDAEGMSASGVIGVMFLLVLVFGAIGWLAYAYFFPHSPSGQMLIRYRPSQWAFRRGEARYTAASIHM</sequence>
<keyword evidence="5 8" id="KW-0472">Membrane</keyword>
<evidence type="ECO:0000256" key="5">
    <source>
        <dbReference type="ARBA" id="ARBA00023136"/>
    </source>
</evidence>
<feature type="compositionally biased region" description="Basic and acidic residues" evidence="7">
    <location>
        <begin position="460"/>
        <end position="480"/>
    </location>
</feature>
<accession>A0A1D2MSF6</accession>
<dbReference type="InterPro" id="IPR002165">
    <property type="entry name" value="Plexin_repeat"/>
</dbReference>
<keyword evidence="6" id="KW-0325">Glycoprotein</keyword>
<dbReference type="OrthoDB" id="6285106at2759"/>
<feature type="compositionally biased region" description="Polar residues" evidence="7">
    <location>
        <begin position="97"/>
        <end position="130"/>
    </location>
</feature>
<dbReference type="SMART" id="SM00423">
    <property type="entry name" value="PSI"/>
    <property type="match status" value="1"/>
</dbReference>
<dbReference type="PANTHER" id="PTHR13055">
    <property type="entry name" value="TUMOR ENDOTHELIAL MARKER 7 RELATED"/>
    <property type="match status" value="1"/>
</dbReference>
<dbReference type="AlphaFoldDB" id="A0A1D2MSF6"/>
<dbReference type="OMA" id="LKAQPTC"/>
<evidence type="ECO:0000313" key="11">
    <source>
        <dbReference type="EMBL" id="ODM95852.1"/>
    </source>
</evidence>
<evidence type="ECO:0000256" key="3">
    <source>
        <dbReference type="ARBA" id="ARBA00022729"/>
    </source>
</evidence>
<evidence type="ECO:0000256" key="9">
    <source>
        <dbReference type="SAM" id="SignalP"/>
    </source>
</evidence>
<reference evidence="11 12" key="1">
    <citation type="journal article" date="2016" name="Genome Biol. Evol.">
        <title>Gene Family Evolution Reflects Adaptation to Soil Environmental Stressors in the Genome of the Collembolan Orchesella cincta.</title>
        <authorList>
            <person name="Faddeeva-Vakhrusheva A."/>
            <person name="Derks M.F."/>
            <person name="Anvar S.Y."/>
            <person name="Agamennone V."/>
            <person name="Suring W."/>
            <person name="Smit S."/>
            <person name="van Straalen N.M."/>
            <person name="Roelofs D."/>
        </authorList>
    </citation>
    <scope>NUCLEOTIDE SEQUENCE [LARGE SCALE GENOMIC DNA]</scope>
    <source>
        <tissue evidence="11">Mixed pool</tissue>
    </source>
</reference>
<dbReference type="Proteomes" id="UP000094527">
    <property type="component" value="Unassembled WGS sequence"/>
</dbReference>
<name>A0A1D2MSF6_ORCCI</name>
<evidence type="ECO:0000259" key="10">
    <source>
        <dbReference type="SMART" id="SM00423"/>
    </source>
</evidence>
<dbReference type="EMBL" id="LJIJ01000613">
    <property type="protein sequence ID" value="ODM95852.1"/>
    <property type="molecule type" value="Genomic_DNA"/>
</dbReference>
<comment type="subcellular location">
    <subcellularLocation>
        <location evidence="1">Membrane</location>
        <topology evidence="1">Single-pass type I membrane protein</topology>
    </subcellularLocation>
</comment>
<feature type="transmembrane region" description="Helical" evidence="8">
    <location>
        <begin position="498"/>
        <end position="520"/>
    </location>
</feature>
<feature type="chain" id="PRO_5008904466" evidence="9">
    <location>
        <begin position="27"/>
        <end position="554"/>
    </location>
</feature>
<dbReference type="PANTHER" id="PTHR13055:SF12">
    <property type="entry name" value="LD40707P"/>
    <property type="match status" value="1"/>
</dbReference>